<dbReference type="PANTHER" id="PTHR13604">
    <property type="entry name" value="DC12-RELATED"/>
    <property type="match status" value="1"/>
</dbReference>
<dbReference type="Gene3D" id="3.90.1680.10">
    <property type="entry name" value="SOS response associated peptidase-like"/>
    <property type="match status" value="1"/>
</dbReference>
<dbReference type="GO" id="GO:0016829">
    <property type="term" value="F:lyase activity"/>
    <property type="evidence" value="ECO:0007669"/>
    <property type="project" value="UniProtKB-KW"/>
</dbReference>
<keyword evidence="4" id="KW-0378">Hydrolase</keyword>
<evidence type="ECO:0000256" key="7">
    <source>
        <dbReference type="ARBA" id="ARBA00023239"/>
    </source>
</evidence>
<accession>M2PI41</accession>
<dbReference type="InterPro" id="IPR036590">
    <property type="entry name" value="SRAP-like"/>
</dbReference>
<evidence type="ECO:0000313" key="9">
    <source>
        <dbReference type="EMBL" id="EMD35779.1"/>
    </source>
</evidence>
<organism evidence="9 10">
    <name type="scientific">Ceriporiopsis subvermispora (strain B)</name>
    <name type="common">White-rot fungus</name>
    <name type="synonym">Gelatoporia subvermispora</name>
    <dbReference type="NCBI Taxonomy" id="914234"/>
    <lineage>
        <taxon>Eukaryota</taxon>
        <taxon>Fungi</taxon>
        <taxon>Dikarya</taxon>
        <taxon>Basidiomycota</taxon>
        <taxon>Agaricomycotina</taxon>
        <taxon>Agaricomycetes</taxon>
        <taxon>Polyporales</taxon>
        <taxon>Gelatoporiaceae</taxon>
        <taxon>Gelatoporia</taxon>
    </lineage>
</organism>
<dbReference type="GO" id="GO:0106300">
    <property type="term" value="P:protein-DNA covalent cross-linking repair"/>
    <property type="evidence" value="ECO:0007669"/>
    <property type="project" value="InterPro"/>
</dbReference>
<protein>
    <recommendedName>
        <fullName evidence="11">DUF159-domain-containing protein</fullName>
    </recommendedName>
</protein>
<dbReference type="GO" id="GO:0003697">
    <property type="term" value="F:single-stranded DNA binding"/>
    <property type="evidence" value="ECO:0007669"/>
    <property type="project" value="InterPro"/>
</dbReference>
<evidence type="ECO:0000256" key="5">
    <source>
        <dbReference type="ARBA" id="ARBA00023124"/>
    </source>
</evidence>
<dbReference type="Pfam" id="PF02586">
    <property type="entry name" value="SRAP"/>
    <property type="match status" value="1"/>
</dbReference>
<comment type="similarity">
    <text evidence="1">Belongs to the SOS response-associated peptidase family.</text>
</comment>
<dbReference type="STRING" id="914234.M2PI41"/>
<gene>
    <name evidence="9" type="ORF">CERSUDRAFT_96004</name>
</gene>
<dbReference type="GO" id="GO:0006508">
    <property type="term" value="P:proteolysis"/>
    <property type="evidence" value="ECO:0007669"/>
    <property type="project" value="UniProtKB-KW"/>
</dbReference>
<keyword evidence="2" id="KW-0645">Protease</keyword>
<evidence type="ECO:0000256" key="8">
    <source>
        <dbReference type="SAM" id="MobiDB-lite"/>
    </source>
</evidence>
<dbReference type="InterPro" id="IPR003738">
    <property type="entry name" value="SRAP"/>
</dbReference>
<evidence type="ECO:0000256" key="4">
    <source>
        <dbReference type="ARBA" id="ARBA00022801"/>
    </source>
</evidence>
<keyword evidence="7" id="KW-0456">Lyase</keyword>
<evidence type="ECO:0000256" key="6">
    <source>
        <dbReference type="ARBA" id="ARBA00023125"/>
    </source>
</evidence>
<evidence type="ECO:0000256" key="3">
    <source>
        <dbReference type="ARBA" id="ARBA00022763"/>
    </source>
</evidence>
<keyword evidence="10" id="KW-1185">Reference proteome</keyword>
<dbReference type="PANTHER" id="PTHR13604:SF0">
    <property type="entry name" value="ABASIC SITE PROCESSING PROTEIN HMCES"/>
    <property type="match status" value="1"/>
</dbReference>
<evidence type="ECO:0008006" key="11">
    <source>
        <dbReference type="Google" id="ProtNLM"/>
    </source>
</evidence>
<dbReference type="SUPFAM" id="SSF143081">
    <property type="entry name" value="BB1717-like"/>
    <property type="match status" value="1"/>
</dbReference>
<dbReference type="Proteomes" id="UP000016930">
    <property type="component" value="Unassembled WGS sequence"/>
</dbReference>
<proteinExistence type="inferred from homology"/>
<feature type="compositionally biased region" description="Low complexity" evidence="8">
    <location>
        <begin position="326"/>
        <end position="346"/>
    </location>
</feature>
<dbReference type="EMBL" id="KB445799">
    <property type="protein sequence ID" value="EMD35779.1"/>
    <property type="molecule type" value="Genomic_DNA"/>
</dbReference>
<feature type="compositionally biased region" description="Pro residues" evidence="8">
    <location>
        <begin position="266"/>
        <end position="277"/>
    </location>
</feature>
<dbReference type="GO" id="GO:0008233">
    <property type="term" value="F:peptidase activity"/>
    <property type="evidence" value="ECO:0007669"/>
    <property type="project" value="UniProtKB-KW"/>
</dbReference>
<dbReference type="AlphaFoldDB" id="M2PI41"/>
<keyword evidence="3" id="KW-0227">DNA damage</keyword>
<reference evidence="9 10" key="1">
    <citation type="journal article" date="2012" name="Proc. Natl. Acad. Sci. U.S.A.">
        <title>Comparative genomics of Ceriporiopsis subvermispora and Phanerochaete chrysosporium provide insight into selective ligninolysis.</title>
        <authorList>
            <person name="Fernandez-Fueyo E."/>
            <person name="Ruiz-Duenas F.J."/>
            <person name="Ferreira P."/>
            <person name="Floudas D."/>
            <person name="Hibbett D.S."/>
            <person name="Canessa P."/>
            <person name="Larrondo L.F."/>
            <person name="James T.Y."/>
            <person name="Seelenfreund D."/>
            <person name="Lobos S."/>
            <person name="Polanco R."/>
            <person name="Tello M."/>
            <person name="Honda Y."/>
            <person name="Watanabe T."/>
            <person name="Watanabe T."/>
            <person name="Ryu J.S."/>
            <person name="Kubicek C.P."/>
            <person name="Schmoll M."/>
            <person name="Gaskell J."/>
            <person name="Hammel K.E."/>
            <person name="St John F.J."/>
            <person name="Vanden Wymelenberg A."/>
            <person name="Sabat G."/>
            <person name="Splinter BonDurant S."/>
            <person name="Syed K."/>
            <person name="Yadav J.S."/>
            <person name="Doddapaneni H."/>
            <person name="Subramanian V."/>
            <person name="Lavin J.L."/>
            <person name="Oguiza J.A."/>
            <person name="Perez G."/>
            <person name="Pisabarro A.G."/>
            <person name="Ramirez L."/>
            <person name="Santoyo F."/>
            <person name="Master E."/>
            <person name="Coutinho P.M."/>
            <person name="Henrissat B."/>
            <person name="Lombard V."/>
            <person name="Magnuson J.K."/>
            <person name="Kuees U."/>
            <person name="Hori C."/>
            <person name="Igarashi K."/>
            <person name="Samejima M."/>
            <person name="Held B.W."/>
            <person name="Barry K.W."/>
            <person name="LaButti K.M."/>
            <person name="Lapidus A."/>
            <person name="Lindquist E.A."/>
            <person name="Lucas S.M."/>
            <person name="Riley R."/>
            <person name="Salamov A.A."/>
            <person name="Hoffmeister D."/>
            <person name="Schwenk D."/>
            <person name="Hadar Y."/>
            <person name="Yarden O."/>
            <person name="de Vries R.P."/>
            <person name="Wiebenga A."/>
            <person name="Stenlid J."/>
            <person name="Eastwood D."/>
            <person name="Grigoriev I.V."/>
            <person name="Berka R.M."/>
            <person name="Blanchette R.A."/>
            <person name="Kersten P."/>
            <person name="Martinez A.T."/>
            <person name="Vicuna R."/>
            <person name="Cullen D."/>
        </authorList>
    </citation>
    <scope>NUCLEOTIDE SEQUENCE [LARGE SCALE GENOMIC DNA]</scope>
    <source>
        <strain evidence="9 10">B</strain>
    </source>
</reference>
<feature type="region of interest" description="Disordered" evidence="8">
    <location>
        <begin position="264"/>
        <end position="404"/>
    </location>
</feature>
<name>M2PI41_CERS8</name>
<evidence type="ECO:0000256" key="1">
    <source>
        <dbReference type="ARBA" id="ARBA00008136"/>
    </source>
</evidence>
<dbReference type="HOGENOM" id="CLU_681519_0_0_1"/>
<keyword evidence="5" id="KW-0190">Covalent protein-DNA linkage</keyword>
<keyword evidence="6" id="KW-0238">DNA-binding</keyword>
<evidence type="ECO:0000256" key="2">
    <source>
        <dbReference type="ARBA" id="ARBA00022670"/>
    </source>
</evidence>
<sequence>MSIDQPRVRAKKGRYSLSLSLSGDKLMELNWSDFGDPVNWNDIAGFRSSHNIGCGSFAPVLFRRARDGPAVNCQTMSWGVELNDRALRDPDKASSQQTTPARTRRFPPPWFRSERLKERGGFLRFKFPSRCGTCVIVCEGYYVSRRGRMYFVQRQDHGLLFLAGVFYGLKESERSFAIITHAAIQPYKKLSNRPPVLLRNPAAIQAWLNSNIFAPNEGLEQLVRPSDYSDCPLKYHEVSLRINDPNANGQDLILPISPGTTVTLIPSPPLATPPADAPPKRGRKRKATVETSEAAGAPPKTARKRKAAAKQSEAILPSQPDETQTSSSQFAEEPSSSTAATSTVPAKRGRKRMSSPSASAAGRSKRGKGPVGPASATSKRRGKKFIATSTLPTSDPQPDDVMLQ</sequence>
<evidence type="ECO:0000313" key="10">
    <source>
        <dbReference type="Proteomes" id="UP000016930"/>
    </source>
</evidence>
<feature type="compositionally biased region" description="Polar residues" evidence="8">
    <location>
        <begin position="387"/>
        <end position="396"/>
    </location>
</feature>